<feature type="compositionally biased region" description="Acidic residues" evidence="1">
    <location>
        <begin position="400"/>
        <end position="418"/>
    </location>
</feature>
<keyword evidence="3" id="KW-1185">Reference proteome</keyword>
<sequence length="590" mass="64958">MKKNAASRAARPQRKAVDQSTIAKDASKKRVKRPHNPIQTSHEVELGKWNNLDAAILKVIFEAVVPPSSFMDASLFCGPNSPWCEALRMKKTFTLVCRQWRPAGLKLLYEEVVLRRVGQAIAFAKLLESPNASAIMLLVRKLSIPCFIPDTLRPIVTPTVTRVLQLCHQVTSLELGSSFTDHFLSGIKSSFSLEDEAFLSALGQIGSRIRKLELTPLDAELPIPPHFVNMFPNLRSLALPLINSSSQSPGWDAPVYLDHLSELKLWFPRRDSVSESNILAVTNWDLPQLKRVVVHFGFKPGDEACQSLTPLIAQHGSKIKELDFAQSPPLPCICPRAPVSTSDETAVDAVDEEDSDDDEYVGDGEADSHSVTIKAALMRGDDGDDDEDDEDDESYKTDAESDNDSSEASDADSDNSDIVEYDSSNKIYGVRKVVHKKCPLHIVAHIATLCPTLEYFSCNLSDDAAVPDTLLSREPPLRMDILGKPGHIPHHPETRTLYPNVRVIDSTLSGLPDLPRFLSHSPGRAPSDKPIIHNAHNLHVVQTSYALFSLGSDAWGRDALRKALGDVNFEEWDFGPELDSAGAAADAMDL</sequence>
<protein>
    <recommendedName>
        <fullName evidence="4">F-box domain-containing protein</fullName>
    </recommendedName>
</protein>
<evidence type="ECO:0000313" key="3">
    <source>
        <dbReference type="Proteomes" id="UP000813824"/>
    </source>
</evidence>
<evidence type="ECO:0000313" key="2">
    <source>
        <dbReference type="EMBL" id="KAH8104805.1"/>
    </source>
</evidence>
<dbReference type="Proteomes" id="UP000813824">
    <property type="component" value="Unassembled WGS sequence"/>
</dbReference>
<dbReference type="OrthoDB" id="3258555at2759"/>
<feature type="compositionally biased region" description="Acidic residues" evidence="1">
    <location>
        <begin position="382"/>
        <end position="393"/>
    </location>
</feature>
<reference evidence="2" key="1">
    <citation type="journal article" date="2021" name="New Phytol.">
        <title>Evolutionary innovations through gain and loss of genes in the ectomycorrhizal Boletales.</title>
        <authorList>
            <person name="Wu G."/>
            <person name="Miyauchi S."/>
            <person name="Morin E."/>
            <person name="Kuo A."/>
            <person name="Drula E."/>
            <person name="Varga T."/>
            <person name="Kohler A."/>
            <person name="Feng B."/>
            <person name="Cao Y."/>
            <person name="Lipzen A."/>
            <person name="Daum C."/>
            <person name="Hundley H."/>
            <person name="Pangilinan J."/>
            <person name="Johnson J."/>
            <person name="Barry K."/>
            <person name="LaButti K."/>
            <person name="Ng V."/>
            <person name="Ahrendt S."/>
            <person name="Min B."/>
            <person name="Choi I.G."/>
            <person name="Park H."/>
            <person name="Plett J.M."/>
            <person name="Magnuson J."/>
            <person name="Spatafora J.W."/>
            <person name="Nagy L.G."/>
            <person name="Henrissat B."/>
            <person name="Grigoriev I.V."/>
            <person name="Yang Z.L."/>
            <person name="Xu J."/>
            <person name="Martin F.M."/>
        </authorList>
    </citation>
    <scope>NUCLEOTIDE SEQUENCE</scope>
    <source>
        <strain evidence="2">KKN 215</strain>
    </source>
</reference>
<name>A0A8K0XT00_9AGAR</name>
<feature type="region of interest" description="Disordered" evidence="1">
    <location>
        <begin position="1"/>
        <end position="39"/>
    </location>
</feature>
<proteinExistence type="predicted"/>
<feature type="compositionally biased region" description="Acidic residues" evidence="1">
    <location>
        <begin position="345"/>
        <end position="365"/>
    </location>
</feature>
<organism evidence="2 3">
    <name type="scientific">Cristinia sonorae</name>
    <dbReference type="NCBI Taxonomy" id="1940300"/>
    <lineage>
        <taxon>Eukaryota</taxon>
        <taxon>Fungi</taxon>
        <taxon>Dikarya</taxon>
        <taxon>Basidiomycota</taxon>
        <taxon>Agaricomycotina</taxon>
        <taxon>Agaricomycetes</taxon>
        <taxon>Agaricomycetidae</taxon>
        <taxon>Agaricales</taxon>
        <taxon>Pleurotineae</taxon>
        <taxon>Stephanosporaceae</taxon>
        <taxon>Cristinia</taxon>
    </lineage>
</organism>
<gene>
    <name evidence="2" type="ORF">BXZ70DRAFT_618583</name>
</gene>
<feature type="region of interest" description="Disordered" evidence="1">
    <location>
        <begin position="335"/>
        <end position="418"/>
    </location>
</feature>
<evidence type="ECO:0008006" key="4">
    <source>
        <dbReference type="Google" id="ProtNLM"/>
    </source>
</evidence>
<comment type="caution">
    <text evidence="2">The sequence shown here is derived from an EMBL/GenBank/DDBJ whole genome shotgun (WGS) entry which is preliminary data.</text>
</comment>
<dbReference type="EMBL" id="JAEVFJ010000005">
    <property type="protein sequence ID" value="KAH8104805.1"/>
    <property type="molecule type" value="Genomic_DNA"/>
</dbReference>
<evidence type="ECO:0000256" key="1">
    <source>
        <dbReference type="SAM" id="MobiDB-lite"/>
    </source>
</evidence>
<accession>A0A8K0XT00</accession>
<dbReference type="AlphaFoldDB" id="A0A8K0XT00"/>